<evidence type="ECO:0000256" key="3">
    <source>
        <dbReference type="ARBA" id="ARBA00023125"/>
    </source>
</evidence>
<keyword evidence="7" id="KW-1185">Reference proteome</keyword>
<organism evidence="6 7">
    <name type="scientific">Clostridium paridis</name>
    <dbReference type="NCBI Taxonomy" id="2803863"/>
    <lineage>
        <taxon>Bacteria</taxon>
        <taxon>Bacillati</taxon>
        <taxon>Bacillota</taxon>
        <taxon>Clostridia</taxon>
        <taxon>Eubacteriales</taxon>
        <taxon>Clostridiaceae</taxon>
        <taxon>Clostridium</taxon>
    </lineage>
</organism>
<evidence type="ECO:0000313" key="6">
    <source>
        <dbReference type="EMBL" id="MBL4930728.1"/>
    </source>
</evidence>
<evidence type="ECO:0000256" key="1">
    <source>
        <dbReference type="ARBA" id="ARBA00009437"/>
    </source>
</evidence>
<keyword evidence="3" id="KW-0238">DNA-binding</keyword>
<dbReference type="CDD" id="cd05466">
    <property type="entry name" value="PBP2_LTTR_substrate"/>
    <property type="match status" value="1"/>
</dbReference>
<dbReference type="InterPro" id="IPR005119">
    <property type="entry name" value="LysR_subst-bd"/>
</dbReference>
<dbReference type="SUPFAM" id="SSF46785">
    <property type="entry name" value="Winged helix' DNA-binding domain"/>
    <property type="match status" value="1"/>
</dbReference>
<dbReference type="AlphaFoldDB" id="A0A937FCG5"/>
<dbReference type="Pfam" id="PF03466">
    <property type="entry name" value="LysR_substrate"/>
    <property type="match status" value="1"/>
</dbReference>
<keyword evidence="2" id="KW-0805">Transcription regulation</keyword>
<dbReference type="GO" id="GO:0003677">
    <property type="term" value="F:DNA binding"/>
    <property type="evidence" value="ECO:0007669"/>
    <property type="project" value="UniProtKB-KW"/>
</dbReference>
<dbReference type="PRINTS" id="PR00039">
    <property type="entry name" value="HTHLYSR"/>
</dbReference>
<sequence>MDLKQLKYFLTISEEGQITAAAKRLHMAQPPLSHQLKLLEEELNVKLFDRGARSLQLTDAGKILKNRAEQIINLSEYAINEITDFSNGLNGSISIGTVSSSGTILLNNKITEFHNKYSGIKFELHEGNTFKVLDLLDKGVIELGVVRTPFATKSYNCIYTDPEPMIAVMTKSYLESEASTISIKDLKGIPLIIYRRFEQLISDTCVEEGFTPNIFCKNDDARTTILWANAGLGVGIIPKSAFPLAYNKNLYTKVILNENLTTRIALIWSKSKYISALSKKFIESFKED</sequence>
<comment type="caution">
    <text evidence="6">The sequence shown here is derived from an EMBL/GenBank/DDBJ whole genome shotgun (WGS) entry which is preliminary data.</text>
</comment>
<name>A0A937FCG5_9CLOT</name>
<dbReference type="InterPro" id="IPR000847">
    <property type="entry name" value="LysR_HTH_N"/>
</dbReference>
<comment type="similarity">
    <text evidence="1">Belongs to the LysR transcriptional regulatory family.</text>
</comment>
<proteinExistence type="inferred from homology"/>
<dbReference type="InterPro" id="IPR050950">
    <property type="entry name" value="HTH-type_LysR_regulators"/>
</dbReference>
<dbReference type="RefSeq" id="WP_202766111.1">
    <property type="nucleotide sequence ID" value="NZ_JAESWA010000015.1"/>
</dbReference>
<reference evidence="6" key="1">
    <citation type="submission" date="2021-01" db="EMBL/GenBank/DDBJ databases">
        <title>Genome public.</title>
        <authorList>
            <person name="Liu C."/>
            <person name="Sun Q."/>
        </authorList>
    </citation>
    <scope>NUCLEOTIDE SEQUENCE</scope>
    <source>
        <strain evidence="6">YIM B02565</strain>
    </source>
</reference>
<keyword evidence="4" id="KW-0804">Transcription</keyword>
<dbReference type="PROSITE" id="PS50931">
    <property type="entry name" value="HTH_LYSR"/>
    <property type="match status" value="1"/>
</dbReference>
<dbReference type="Gene3D" id="1.10.10.10">
    <property type="entry name" value="Winged helix-like DNA-binding domain superfamily/Winged helix DNA-binding domain"/>
    <property type="match status" value="1"/>
</dbReference>
<dbReference type="Proteomes" id="UP000623681">
    <property type="component" value="Unassembled WGS sequence"/>
</dbReference>
<evidence type="ECO:0000256" key="2">
    <source>
        <dbReference type="ARBA" id="ARBA00023015"/>
    </source>
</evidence>
<evidence type="ECO:0000313" key="7">
    <source>
        <dbReference type="Proteomes" id="UP000623681"/>
    </source>
</evidence>
<dbReference type="GO" id="GO:0005829">
    <property type="term" value="C:cytosol"/>
    <property type="evidence" value="ECO:0007669"/>
    <property type="project" value="TreeGrafter"/>
</dbReference>
<evidence type="ECO:0000259" key="5">
    <source>
        <dbReference type="PROSITE" id="PS50931"/>
    </source>
</evidence>
<dbReference type="SUPFAM" id="SSF53850">
    <property type="entry name" value="Periplasmic binding protein-like II"/>
    <property type="match status" value="1"/>
</dbReference>
<dbReference type="PANTHER" id="PTHR30419:SF28">
    <property type="entry name" value="HTH-TYPE TRANSCRIPTIONAL REGULATOR BSDA"/>
    <property type="match status" value="1"/>
</dbReference>
<dbReference type="InterPro" id="IPR036388">
    <property type="entry name" value="WH-like_DNA-bd_sf"/>
</dbReference>
<protein>
    <submittedName>
        <fullName evidence="6">LysR family transcriptional regulator</fullName>
    </submittedName>
</protein>
<dbReference type="PANTHER" id="PTHR30419">
    <property type="entry name" value="HTH-TYPE TRANSCRIPTIONAL REGULATOR YBHD"/>
    <property type="match status" value="1"/>
</dbReference>
<gene>
    <name evidence="6" type="ORF">JK634_02840</name>
</gene>
<dbReference type="InterPro" id="IPR036390">
    <property type="entry name" value="WH_DNA-bd_sf"/>
</dbReference>
<accession>A0A937FCG5</accession>
<dbReference type="Gene3D" id="3.40.190.290">
    <property type="match status" value="1"/>
</dbReference>
<feature type="domain" description="HTH lysR-type" evidence="5">
    <location>
        <begin position="1"/>
        <end position="58"/>
    </location>
</feature>
<dbReference type="Pfam" id="PF00126">
    <property type="entry name" value="HTH_1"/>
    <property type="match status" value="1"/>
</dbReference>
<dbReference type="FunFam" id="1.10.10.10:FF:000001">
    <property type="entry name" value="LysR family transcriptional regulator"/>
    <property type="match status" value="1"/>
</dbReference>
<dbReference type="GO" id="GO:0003700">
    <property type="term" value="F:DNA-binding transcription factor activity"/>
    <property type="evidence" value="ECO:0007669"/>
    <property type="project" value="InterPro"/>
</dbReference>
<evidence type="ECO:0000256" key="4">
    <source>
        <dbReference type="ARBA" id="ARBA00023163"/>
    </source>
</evidence>
<dbReference type="EMBL" id="JAESWA010000015">
    <property type="protein sequence ID" value="MBL4930728.1"/>
    <property type="molecule type" value="Genomic_DNA"/>
</dbReference>